<keyword evidence="2" id="KW-0812">Transmembrane</keyword>
<feature type="domain" description="Bacterial transcriptional activator" evidence="3">
    <location>
        <begin position="827"/>
        <end position="965"/>
    </location>
</feature>
<dbReference type="Gene3D" id="3.10.350.10">
    <property type="entry name" value="LysM domain"/>
    <property type="match status" value="1"/>
</dbReference>
<keyword evidence="2" id="KW-1133">Transmembrane helix</keyword>
<feature type="transmembrane region" description="Helical" evidence="2">
    <location>
        <begin position="312"/>
        <end position="336"/>
    </location>
</feature>
<protein>
    <recommendedName>
        <fullName evidence="3">Bacterial transcriptional activator domain-containing protein</fullName>
    </recommendedName>
</protein>
<dbReference type="PANTHER" id="PTHR34700:SF4">
    <property type="entry name" value="PHAGE-LIKE ELEMENT PBSX PROTEIN XKDP"/>
    <property type="match status" value="1"/>
</dbReference>
<dbReference type="InterPro" id="IPR052196">
    <property type="entry name" value="Bact_Kbp"/>
</dbReference>
<dbReference type="InterPro" id="IPR011990">
    <property type="entry name" value="TPR-like_helical_dom_sf"/>
</dbReference>
<name>A0A1C0AGR6_9ACTN</name>
<gene>
    <name evidence="4" type="ORF">BCR15_10690</name>
</gene>
<evidence type="ECO:0000259" key="3">
    <source>
        <dbReference type="SMART" id="SM01043"/>
    </source>
</evidence>
<dbReference type="CDD" id="cd00118">
    <property type="entry name" value="LysM"/>
    <property type="match status" value="1"/>
</dbReference>
<dbReference type="Proteomes" id="UP000093501">
    <property type="component" value="Unassembled WGS sequence"/>
</dbReference>
<dbReference type="Pfam" id="PF14559">
    <property type="entry name" value="TPR_19"/>
    <property type="match status" value="1"/>
</dbReference>
<dbReference type="InterPro" id="IPR036779">
    <property type="entry name" value="LysM_dom_sf"/>
</dbReference>
<dbReference type="InterPro" id="IPR005158">
    <property type="entry name" value="BTAD"/>
</dbReference>
<dbReference type="RefSeq" id="WP_068752845.1">
    <property type="nucleotide sequence ID" value="NZ_MBQD01000027.1"/>
</dbReference>
<organism evidence="4 5">
    <name type="scientific">Tessaracoccus lapidicaptus</name>
    <dbReference type="NCBI Taxonomy" id="1427523"/>
    <lineage>
        <taxon>Bacteria</taxon>
        <taxon>Bacillati</taxon>
        <taxon>Actinomycetota</taxon>
        <taxon>Actinomycetes</taxon>
        <taxon>Propionibacteriales</taxon>
        <taxon>Propionibacteriaceae</taxon>
        <taxon>Tessaracoccus</taxon>
    </lineage>
</organism>
<feature type="region of interest" description="Disordered" evidence="1">
    <location>
        <begin position="120"/>
        <end position="155"/>
    </location>
</feature>
<dbReference type="InterPro" id="IPR018392">
    <property type="entry name" value="LysM"/>
</dbReference>
<dbReference type="SUPFAM" id="SSF48452">
    <property type="entry name" value="TPR-like"/>
    <property type="match status" value="1"/>
</dbReference>
<keyword evidence="2" id="KW-0472">Membrane</keyword>
<evidence type="ECO:0000256" key="1">
    <source>
        <dbReference type="SAM" id="MobiDB-lite"/>
    </source>
</evidence>
<accession>A0A1C0AGR6</accession>
<dbReference type="SMART" id="SM01043">
    <property type="entry name" value="BTAD"/>
    <property type="match status" value="1"/>
</dbReference>
<dbReference type="EMBL" id="MBQD01000027">
    <property type="protein sequence ID" value="OCL30920.1"/>
    <property type="molecule type" value="Genomic_DNA"/>
</dbReference>
<comment type="caution">
    <text evidence="4">The sequence shown here is derived from an EMBL/GenBank/DDBJ whole genome shotgun (WGS) entry which is preliminary data.</text>
</comment>
<dbReference type="AlphaFoldDB" id="A0A1C0AGR6"/>
<evidence type="ECO:0000313" key="4">
    <source>
        <dbReference type="EMBL" id="OCL30920.1"/>
    </source>
</evidence>
<feature type="region of interest" description="Disordered" evidence="1">
    <location>
        <begin position="245"/>
        <end position="264"/>
    </location>
</feature>
<keyword evidence="5" id="KW-1185">Reference proteome</keyword>
<evidence type="ECO:0000256" key="2">
    <source>
        <dbReference type="SAM" id="Phobius"/>
    </source>
</evidence>
<dbReference type="PANTHER" id="PTHR34700">
    <property type="entry name" value="POTASSIUM BINDING PROTEIN KBP"/>
    <property type="match status" value="1"/>
</dbReference>
<sequence length="974" mass="103539">MNRILRSLAAIAAIAAITLGAPWLLLRLARLPGFLPSWDRVASMLLAPDSGRFLLIIVWAAAWLLWAWLTALIVIEAVALLRGVKAPRMPTASLPQGLARGLVLAAAAAFIAAPQTVAAEPPDPAAPLPGSPAAAASSMQPTRAHPASPPAPSTAVELDSISVAEGDTLWDLADAHLGDPHRWPELYDANKGTPQPNGYTLEDPDQIDVGWTLALPSDVERTAEPATLPSADAATTALLPAEANDANTTSAPAESQAHPSISPTPMITAERSSITVPTSTAAPSLAPATPLRAEAAAPEAAEDADQSEAPRFVWEVAGLLGAGTFLGVGVGAVLAARRREQYRTRRPGRMIANPSPVVAPIEQTARLATGLSSRLVTRLEQVLRRLDPHTEIAAVAVARDGTLHLYSPTDLGSPWTRDGDHWLLPNTVTVDTIGEHIVDRPCPWPLLVTIGADADDRVVLFNLDQAGRITITGDAVMSADFARYVAAELAVNPWSEDVRVACHGPAAHAVGMCPGRLDADLDEIFTLARTNLDRATDAAVTAAVGRALQVGDDTWTAGVVITDQLDTLDGLHSIIADHRQQTGTAMIVFHPTHGEWTLTADGRLTSPGFELTAVGLTEDEAAGCAELLAATDTGHDTTPEPADDLVDVTGNVLKEHRTPRDQTNPGTVEPVLPEPDAAYIDAAVVTADDLTVLAPRITDDTAAALQDRDRGLDADVRAWFSPRCPYPRLALLGPVAARCHGRPVTKRKAYYTEALTYLALHPQGVTGDQVADALGTTVERARTVMSDLRQWLGTNPRTRQPHIPDAKNSSQAKARGVGLYLVEDLLVDAELFRRLRSRGVAAGRDGIEDLEAALQLVTGRPFDQLRPAGWTWLIDGDRTDQHLICAITDVAHILVTHHLHTGDIEAAKRAVTTALRADPDSETARLDLAGIMVNEGHTTSARRILADALGDDVDLDPTARATEILNGKNWLRTG</sequence>
<evidence type="ECO:0000313" key="5">
    <source>
        <dbReference type="Proteomes" id="UP000093501"/>
    </source>
</evidence>
<feature type="compositionally biased region" description="Pro residues" evidence="1">
    <location>
        <begin position="121"/>
        <end position="130"/>
    </location>
</feature>
<feature type="transmembrane region" description="Helical" evidence="2">
    <location>
        <begin position="51"/>
        <end position="81"/>
    </location>
</feature>
<feature type="compositionally biased region" description="Low complexity" evidence="1">
    <location>
        <begin position="131"/>
        <end position="146"/>
    </location>
</feature>
<proteinExistence type="predicted"/>
<reference evidence="5" key="1">
    <citation type="submission" date="2016-07" db="EMBL/GenBank/DDBJ databases">
        <authorList>
            <person name="Florea S."/>
            <person name="Webb J.S."/>
            <person name="Jaromczyk J."/>
            <person name="Schardl C.L."/>
        </authorList>
    </citation>
    <scope>NUCLEOTIDE SEQUENCE [LARGE SCALE GENOMIC DNA]</scope>
    <source>
        <strain evidence="5">IPBSL-7</strain>
    </source>
</reference>